<gene>
    <name evidence="1" type="ORF">F8M41_005384</name>
</gene>
<dbReference type="EMBL" id="WTPW01001507">
    <property type="protein sequence ID" value="KAF0431535.1"/>
    <property type="molecule type" value="Genomic_DNA"/>
</dbReference>
<dbReference type="OrthoDB" id="2431456at2759"/>
<organism evidence="1 2">
    <name type="scientific">Gigaspora margarita</name>
    <dbReference type="NCBI Taxonomy" id="4874"/>
    <lineage>
        <taxon>Eukaryota</taxon>
        <taxon>Fungi</taxon>
        <taxon>Fungi incertae sedis</taxon>
        <taxon>Mucoromycota</taxon>
        <taxon>Glomeromycotina</taxon>
        <taxon>Glomeromycetes</taxon>
        <taxon>Diversisporales</taxon>
        <taxon>Gigasporaceae</taxon>
        <taxon>Gigaspora</taxon>
    </lineage>
</organism>
<keyword evidence="2" id="KW-1185">Reference proteome</keyword>
<dbReference type="Proteomes" id="UP000439903">
    <property type="component" value="Unassembled WGS sequence"/>
</dbReference>
<name>A0A8H3XA62_GIGMA</name>
<accession>A0A8H3XA62</accession>
<comment type="caution">
    <text evidence="1">The sequence shown here is derived from an EMBL/GenBank/DDBJ whole genome shotgun (WGS) entry which is preliminary data.</text>
</comment>
<sequence>MGELIDSYLNRDIAPIERIRIAITAYFFLHLWKFHIETLATKYSDFVSVRTNFLSHQSFAIFTSLAESIVLLVKAHREFYPQIPLLPWFHGSEACEHFFGFVHQINTDFDFADLIQMIPKICQYNKALRDQKLNFDKEKSVKQDNLILIGQFDDLILEKLRLWPTDKQIIQTIHHSHHLACELTESLGMIQPADLSINRNNLLVSIHKEEVSVSYIYGDTNSADIQEIDDISFAISNASKEVEQLSNNLYDDDDFLSDNIFQNGQRQVETINQSLDSDSLSILNNGDSINPGYRYFSENTDNYEFLLNQRKLHDAYCSKSLEQKFKSKGPSTIKIDTVNTVHPNKASHLVAYFTKNENPKQ</sequence>
<evidence type="ECO:0000313" key="1">
    <source>
        <dbReference type="EMBL" id="KAF0431535.1"/>
    </source>
</evidence>
<protein>
    <submittedName>
        <fullName evidence="1">Uncharacterized protein</fullName>
    </submittedName>
</protein>
<evidence type="ECO:0000313" key="2">
    <source>
        <dbReference type="Proteomes" id="UP000439903"/>
    </source>
</evidence>
<dbReference type="AlphaFoldDB" id="A0A8H3XA62"/>
<proteinExistence type="predicted"/>
<reference evidence="1 2" key="1">
    <citation type="journal article" date="2019" name="Environ. Microbiol.">
        <title>At the nexus of three kingdoms: the genome of the mycorrhizal fungus Gigaspora margarita provides insights into plant, endobacterial and fungal interactions.</title>
        <authorList>
            <person name="Venice F."/>
            <person name="Ghignone S."/>
            <person name="Salvioli di Fossalunga A."/>
            <person name="Amselem J."/>
            <person name="Novero M."/>
            <person name="Xianan X."/>
            <person name="Sedzielewska Toro K."/>
            <person name="Morin E."/>
            <person name="Lipzen A."/>
            <person name="Grigoriev I.V."/>
            <person name="Henrissat B."/>
            <person name="Martin F.M."/>
            <person name="Bonfante P."/>
        </authorList>
    </citation>
    <scope>NUCLEOTIDE SEQUENCE [LARGE SCALE GENOMIC DNA]</scope>
    <source>
        <strain evidence="1 2">BEG34</strain>
    </source>
</reference>